<dbReference type="RefSeq" id="WP_171358190.1">
    <property type="nucleotide sequence ID" value="NZ_VTYN01000013.1"/>
</dbReference>
<dbReference type="Proteomes" id="UP000572072">
    <property type="component" value="Unassembled WGS sequence"/>
</dbReference>
<gene>
    <name evidence="2" type="ORF">F0262_13450</name>
</gene>
<feature type="chain" id="PRO_5030664668" description="Outer membrane protein beta-barrel domain-containing protein" evidence="1">
    <location>
        <begin position="19"/>
        <end position="272"/>
    </location>
</feature>
<dbReference type="AlphaFoldDB" id="A0A7Y3ZA09"/>
<evidence type="ECO:0000313" key="2">
    <source>
        <dbReference type="EMBL" id="NOH49058.1"/>
    </source>
</evidence>
<name>A0A7Y3ZA09_9VIBR</name>
<proteinExistence type="predicted"/>
<evidence type="ECO:0008006" key="4">
    <source>
        <dbReference type="Google" id="ProtNLM"/>
    </source>
</evidence>
<organism evidence="2 3">
    <name type="scientific">Vibrio rotiferianus</name>
    <dbReference type="NCBI Taxonomy" id="190895"/>
    <lineage>
        <taxon>Bacteria</taxon>
        <taxon>Pseudomonadati</taxon>
        <taxon>Pseudomonadota</taxon>
        <taxon>Gammaproteobacteria</taxon>
        <taxon>Vibrionales</taxon>
        <taxon>Vibrionaceae</taxon>
        <taxon>Vibrio</taxon>
    </lineage>
</organism>
<accession>A0A7Y3ZA09</accession>
<comment type="caution">
    <text evidence="2">The sequence shown here is derived from an EMBL/GenBank/DDBJ whole genome shotgun (WGS) entry which is preliminary data.</text>
</comment>
<feature type="signal peptide" evidence="1">
    <location>
        <begin position="1"/>
        <end position="18"/>
    </location>
</feature>
<evidence type="ECO:0000313" key="3">
    <source>
        <dbReference type="Proteomes" id="UP000572072"/>
    </source>
</evidence>
<reference evidence="2 3" key="1">
    <citation type="submission" date="2019-08" db="EMBL/GenBank/DDBJ databases">
        <title>Draft genome sequencing and comparative genomics of hatchery-associated Vibrios.</title>
        <authorList>
            <person name="Kehlet-Delgado H."/>
            <person name="Mueller R.S."/>
        </authorList>
    </citation>
    <scope>NUCLEOTIDE SEQUENCE [LARGE SCALE GENOMIC DNA]</scope>
    <source>
        <strain evidence="2 3">00-78-3</strain>
    </source>
</reference>
<protein>
    <recommendedName>
        <fullName evidence="4">Outer membrane protein beta-barrel domain-containing protein</fullName>
    </recommendedName>
</protein>
<dbReference type="EMBL" id="VTYN01000013">
    <property type="protein sequence ID" value="NOH49058.1"/>
    <property type="molecule type" value="Genomic_DNA"/>
</dbReference>
<keyword evidence="1" id="KW-0732">Signal</keyword>
<sequence>MKKSLLTLAFLSTFGAQAAYLDEATVQGVITTELQEEAGLLGQSTETEKVNYGDPTASYTGFGVEKDVSGNNKGVRSTFVYGLTENGTSQIMTAELGTNNFNGGIDYRARYFNIDQSSGFGWSIDAIGGYQKLTEKRDGITGYDATNTIMAGVVQKFQVTDAIIVVPMLYGGNTWMNAKVAGVKCNKDSLVGQTGVYAMYGFDAGHWLYANPKTTYVKELKGWNNQIEIGGGYMVAENMSVGFKVDTSQLNTSIFGKHNSETKASLNYYYYF</sequence>
<evidence type="ECO:0000256" key="1">
    <source>
        <dbReference type="SAM" id="SignalP"/>
    </source>
</evidence>